<dbReference type="RefSeq" id="WP_075637119.1">
    <property type="nucleotide sequence ID" value="NZ_MKIO01000042.1"/>
</dbReference>
<dbReference type="Pfam" id="PF00990">
    <property type="entry name" value="GGDEF"/>
    <property type="match status" value="1"/>
</dbReference>
<name>A0A1Q9AD40_9HYPH</name>
<keyword evidence="1" id="KW-1133">Transmembrane helix</keyword>
<feature type="domain" description="EAL" evidence="2">
    <location>
        <begin position="383"/>
        <end position="633"/>
    </location>
</feature>
<feature type="domain" description="GGDEF" evidence="3">
    <location>
        <begin position="242"/>
        <end position="374"/>
    </location>
</feature>
<keyword evidence="4" id="KW-0418">Kinase</keyword>
<accession>A0A1Q9AD40</accession>
<dbReference type="SMART" id="SM00052">
    <property type="entry name" value="EAL"/>
    <property type="match status" value="1"/>
</dbReference>
<gene>
    <name evidence="4" type="ORF">BJF92_07425</name>
</gene>
<evidence type="ECO:0000313" key="4">
    <source>
        <dbReference type="EMBL" id="OLP52842.1"/>
    </source>
</evidence>
<dbReference type="PROSITE" id="PS50883">
    <property type="entry name" value="EAL"/>
    <property type="match status" value="1"/>
</dbReference>
<dbReference type="EMBL" id="MKIO01000042">
    <property type="protein sequence ID" value="OLP52842.1"/>
    <property type="molecule type" value="Genomic_DNA"/>
</dbReference>
<proteinExistence type="predicted"/>
<feature type="transmembrane region" description="Helical" evidence="1">
    <location>
        <begin position="166"/>
        <end position="185"/>
    </location>
</feature>
<dbReference type="InterPro" id="IPR001633">
    <property type="entry name" value="EAL_dom"/>
</dbReference>
<keyword evidence="1" id="KW-0472">Membrane</keyword>
<dbReference type="STRING" id="1672749.BJF92_07425"/>
<feature type="transmembrane region" description="Helical" evidence="1">
    <location>
        <begin position="28"/>
        <end position="45"/>
    </location>
</feature>
<dbReference type="InterPro" id="IPR052155">
    <property type="entry name" value="Biofilm_reg_signaling"/>
</dbReference>
<dbReference type="InterPro" id="IPR043128">
    <property type="entry name" value="Rev_trsase/Diguanyl_cyclase"/>
</dbReference>
<feature type="transmembrane region" description="Helical" evidence="1">
    <location>
        <begin position="51"/>
        <end position="70"/>
    </location>
</feature>
<dbReference type="SUPFAM" id="SSF55073">
    <property type="entry name" value="Nucleotide cyclase"/>
    <property type="match status" value="1"/>
</dbReference>
<dbReference type="Proteomes" id="UP000186143">
    <property type="component" value="Unassembled WGS sequence"/>
</dbReference>
<dbReference type="InterPro" id="IPR035919">
    <property type="entry name" value="EAL_sf"/>
</dbReference>
<organism evidence="4 5">
    <name type="scientific">Xaviernesmea rhizosphaerae</name>
    <dbReference type="NCBI Taxonomy" id="1672749"/>
    <lineage>
        <taxon>Bacteria</taxon>
        <taxon>Pseudomonadati</taxon>
        <taxon>Pseudomonadota</taxon>
        <taxon>Alphaproteobacteria</taxon>
        <taxon>Hyphomicrobiales</taxon>
        <taxon>Rhizobiaceae</taxon>
        <taxon>Rhizobium/Agrobacterium group</taxon>
        <taxon>Xaviernesmea</taxon>
    </lineage>
</organism>
<feature type="transmembrane region" description="Helical" evidence="1">
    <location>
        <begin position="116"/>
        <end position="136"/>
    </location>
</feature>
<dbReference type="AlphaFoldDB" id="A0A1Q9AD40"/>
<dbReference type="InterPro" id="IPR000160">
    <property type="entry name" value="GGDEF_dom"/>
</dbReference>
<dbReference type="Gene3D" id="3.20.20.450">
    <property type="entry name" value="EAL domain"/>
    <property type="match status" value="1"/>
</dbReference>
<sequence length="639" mass="70595">MARLFTVASDNPELLKAQYQAFTRQMPMMYFILLSSTWALAVTHMRSTPLWLAIGVPAVLTLICAKRLMFWRRVRFQEPSAEQALRVLQGTNRLAVGIAVAFTTWSFLLVPYGDAYARSHVAFYMAITVISCIFCLMHVRSAALIVTLIVNGAFVTFFLAMGHLTFAAVTINVALVCYGMLSILFTNYRNFEQMIVSQQRTRALGDENLRLANIDRLTDLPNRRAFFSHLEQALDGARQDGTRLALTLLDLDGFKPVNDVYGHSAGDRLLMEIGQRLMTLPEGCKAFRLGGDEFAIVTVRAAEDGRLVEQAMAVAEIIQQPVALAKATAKVAASLGIAVYPDLASTCEQLFDRADYALYHAKRMRRGSAVLFSTAHERTINAEARIEQALKQADLASELSIVFQPIVDIVHGTVEGFETLARWDSPVLGRVPPAQFIPVAERTSFVSHLTRALLQKSLAVAATWPDSVCLAFNLSAQDLASPDGVTTLIAIIENSGLPANRIDFEITETALTYDFDQVKQSVERLRALGCRISLDDFGVGYSSLTRLHALPLTRVKIDRSFVSGLHQRPASYKIVKSVLALSRDMGLECVVEGVETCEELAVLQQLQATLVQGHLYARPMDAEEIPAFLADFAQQRLAV</sequence>
<dbReference type="Gene3D" id="3.30.70.270">
    <property type="match status" value="1"/>
</dbReference>
<dbReference type="InterPro" id="IPR029787">
    <property type="entry name" value="Nucleotide_cyclase"/>
</dbReference>
<feature type="transmembrane region" description="Helical" evidence="1">
    <location>
        <begin position="143"/>
        <end position="160"/>
    </location>
</feature>
<feature type="transmembrane region" description="Helical" evidence="1">
    <location>
        <begin position="91"/>
        <end position="110"/>
    </location>
</feature>
<dbReference type="PANTHER" id="PTHR44757">
    <property type="entry name" value="DIGUANYLATE CYCLASE DGCP"/>
    <property type="match status" value="1"/>
</dbReference>
<protein>
    <submittedName>
        <fullName evidence="4">Histidine kinase</fullName>
    </submittedName>
</protein>
<dbReference type="Pfam" id="PF00563">
    <property type="entry name" value="EAL"/>
    <property type="match status" value="1"/>
</dbReference>
<keyword evidence="4" id="KW-0808">Transferase</keyword>
<dbReference type="SMART" id="SM00267">
    <property type="entry name" value="GGDEF"/>
    <property type="match status" value="1"/>
</dbReference>
<comment type="caution">
    <text evidence="4">The sequence shown here is derived from an EMBL/GenBank/DDBJ whole genome shotgun (WGS) entry which is preliminary data.</text>
</comment>
<evidence type="ECO:0000256" key="1">
    <source>
        <dbReference type="SAM" id="Phobius"/>
    </source>
</evidence>
<keyword evidence="1" id="KW-0812">Transmembrane</keyword>
<dbReference type="CDD" id="cd01949">
    <property type="entry name" value="GGDEF"/>
    <property type="match status" value="1"/>
</dbReference>
<dbReference type="NCBIfam" id="TIGR00254">
    <property type="entry name" value="GGDEF"/>
    <property type="match status" value="1"/>
</dbReference>
<evidence type="ECO:0000259" key="3">
    <source>
        <dbReference type="PROSITE" id="PS50887"/>
    </source>
</evidence>
<dbReference type="PANTHER" id="PTHR44757:SF2">
    <property type="entry name" value="BIOFILM ARCHITECTURE MAINTENANCE PROTEIN MBAA"/>
    <property type="match status" value="1"/>
</dbReference>
<dbReference type="PROSITE" id="PS50887">
    <property type="entry name" value="GGDEF"/>
    <property type="match status" value="1"/>
</dbReference>
<dbReference type="CDD" id="cd01948">
    <property type="entry name" value="EAL"/>
    <property type="match status" value="1"/>
</dbReference>
<dbReference type="GO" id="GO:0016301">
    <property type="term" value="F:kinase activity"/>
    <property type="evidence" value="ECO:0007669"/>
    <property type="project" value="UniProtKB-KW"/>
</dbReference>
<evidence type="ECO:0000313" key="5">
    <source>
        <dbReference type="Proteomes" id="UP000186143"/>
    </source>
</evidence>
<reference evidence="4 5" key="1">
    <citation type="submission" date="2016-09" db="EMBL/GenBank/DDBJ databases">
        <title>Rhizobium sp. nov., a novel species isolated from the rice rhizosphere.</title>
        <authorList>
            <person name="Zhao J."/>
            <person name="Zhang X."/>
        </authorList>
    </citation>
    <scope>NUCLEOTIDE SEQUENCE [LARGE SCALE GENOMIC DNA]</scope>
    <source>
        <strain evidence="4 5">MH17</strain>
    </source>
</reference>
<dbReference type="SUPFAM" id="SSF141868">
    <property type="entry name" value="EAL domain-like"/>
    <property type="match status" value="1"/>
</dbReference>
<evidence type="ECO:0000259" key="2">
    <source>
        <dbReference type="PROSITE" id="PS50883"/>
    </source>
</evidence>